<accession>A0A2M7G1Y5</accession>
<organism evidence="2 3">
    <name type="scientific">bacterium (Candidatus Blackallbacteria) CG17_big_fil_post_rev_8_21_14_2_50_48_46</name>
    <dbReference type="NCBI Taxonomy" id="2014261"/>
    <lineage>
        <taxon>Bacteria</taxon>
        <taxon>Candidatus Blackallbacteria</taxon>
    </lineage>
</organism>
<keyword evidence="2" id="KW-0378">Hydrolase</keyword>
<gene>
    <name evidence="2" type="ORF">COW36_16020</name>
</gene>
<reference evidence="2 3" key="1">
    <citation type="submission" date="2017-09" db="EMBL/GenBank/DDBJ databases">
        <title>Depth-based differentiation of microbial function through sediment-hosted aquifers and enrichment of novel symbionts in the deep terrestrial subsurface.</title>
        <authorList>
            <person name="Probst A.J."/>
            <person name="Ladd B."/>
            <person name="Jarett J.K."/>
            <person name="Geller-Mcgrath D.E."/>
            <person name="Sieber C.M."/>
            <person name="Emerson J.B."/>
            <person name="Anantharaman K."/>
            <person name="Thomas B.C."/>
            <person name="Malmstrom R."/>
            <person name="Stieglmeier M."/>
            <person name="Klingl A."/>
            <person name="Woyke T."/>
            <person name="Ryan C.M."/>
            <person name="Banfield J.F."/>
        </authorList>
    </citation>
    <scope>NUCLEOTIDE SEQUENCE [LARGE SCALE GENOMIC DNA]</scope>
    <source>
        <strain evidence="2">CG17_big_fil_post_rev_8_21_14_2_50_48_46</strain>
    </source>
</reference>
<evidence type="ECO:0000313" key="2">
    <source>
        <dbReference type="EMBL" id="PIW15775.1"/>
    </source>
</evidence>
<dbReference type="InterPro" id="IPR050266">
    <property type="entry name" value="AB_hydrolase_sf"/>
</dbReference>
<dbReference type="Gene3D" id="3.40.50.1820">
    <property type="entry name" value="alpha/beta hydrolase"/>
    <property type="match status" value="1"/>
</dbReference>
<dbReference type="PANTHER" id="PTHR43798">
    <property type="entry name" value="MONOACYLGLYCEROL LIPASE"/>
    <property type="match status" value="1"/>
</dbReference>
<comment type="caution">
    <text evidence="2">The sequence shown here is derived from an EMBL/GenBank/DDBJ whole genome shotgun (WGS) entry which is preliminary data.</text>
</comment>
<feature type="domain" description="AB hydrolase-1" evidence="1">
    <location>
        <begin position="30"/>
        <end position="276"/>
    </location>
</feature>
<evidence type="ECO:0000259" key="1">
    <source>
        <dbReference type="Pfam" id="PF00561"/>
    </source>
</evidence>
<evidence type="ECO:0000313" key="3">
    <source>
        <dbReference type="Proteomes" id="UP000231019"/>
    </source>
</evidence>
<dbReference type="InterPro" id="IPR000073">
    <property type="entry name" value="AB_hydrolase_1"/>
</dbReference>
<dbReference type="GO" id="GO:0016787">
    <property type="term" value="F:hydrolase activity"/>
    <property type="evidence" value="ECO:0007669"/>
    <property type="project" value="UniProtKB-KW"/>
</dbReference>
<proteinExistence type="predicted"/>
<protein>
    <submittedName>
        <fullName evidence="2">Alpha/beta hydrolase</fullName>
    </submittedName>
</protein>
<dbReference type="Proteomes" id="UP000231019">
    <property type="component" value="Unassembled WGS sequence"/>
</dbReference>
<dbReference type="GO" id="GO:0016020">
    <property type="term" value="C:membrane"/>
    <property type="evidence" value="ECO:0007669"/>
    <property type="project" value="TreeGrafter"/>
</dbReference>
<sequence length="299" mass="34258">MSDPIKLYHGHYFDRQGLKYHYLDQGQGDPVVMVHGNPTWSVYYRNLVTALQGQYRCIVPDHIGCGFSDKPDDSQYQYTLGSRIDDLEALLNHLGLDRKVTLVVHDWGGLIGLGWALRHLEAVERIIVFNTAAFHLPQTKKQIPWPLALGRHTQLGSWLIQNLNAFSVTASWVGCTEHPMSAKLRKLYQSPYNTPENRIATLRFVQDIPLKPGDPAYELVSEVGNQLEKFAHLPILICWGLKDFVFDNDYLKIFEQKWPQAEVHRFAQAGHYVLEDAQTEIIPLVETFMQVEKPTPILK</sequence>
<dbReference type="SUPFAM" id="SSF53474">
    <property type="entry name" value="alpha/beta-Hydrolases"/>
    <property type="match status" value="1"/>
</dbReference>
<dbReference type="PANTHER" id="PTHR43798:SF24">
    <property type="entry name" value="CIS-3-ALKYL-4-ALKYLOXETAN-2-ONE DECARBOXYLASE"/>
    <property type="match status" value="1"/>
</dbReference>
<dbReference type="Pfam" id="PF00561">
    <property type="entry name" value="Abhydrolase_1"/>
    <property type="match status" value="1"/>
</dbReference>
<dbReference type="EMBL" id="PFFQ01000045">
    <property type="protein sequence ID" value="PIW15775.1"/>
    <property type="molecule type" value="Genomic_DNA"/>
</dbReference>
<name>A0A2M7G1Y5_9BACT</name>
<dbReference type="AlphaFoldDB" id="A0A2M7G1Y5"/>
<dbReference type="InterPro" id="IPR029058">
    <property type="entry name" value="AB_hydrolase_fold"/>
</dbReference>